<keyword evidence="1" id="KW-0547">Nucleotide-binding</keyword>
<evidence type="ECO:0000259" key="3">
    <source>
        <dbReference type="PROSITE" id="PS50011"/>
    </source>
</evidence>
<dbReference type="InterPro" id="IPR045274">
    <property type="entry name" value="WAK-like"/>
</dbReference>
<dbReference type="EMBL" id="JAAWWB010000038">
    <property type="protein sequence ID" value="KAG6738038.1"/>
    <property type="molecule type" value="Genomic_DNA"/>
</dbReference>
<dbReference type="PANTHER" id="PTHR27005">
    <property type="entry name" value="WALL-ASSOCIATED RECEPTOR KINASE-LIKE 21"/>
    <property type="match status" value="1"/>
</dbReference>
<dbReference type="Proteomes" id="UP000886885">
    <property type="component" value="Chromosome 19D"/>
</dbReference>
<dbReference type="PROSITE" id="PS50011">
    <property type="entry name" value="PROTEIN_KINASE_DOM"/>
    <property type="match status" value="1"/>
</dbReference>
<evidence type="ECO:0000313" key="4">
    <source>
        <dbReference type="EMBL" id="KAG6738038.1"/>
    </source>
</evidence>
<sequence>MLEDGSIVAVKMSEKMGGKRLKKFINEVIVLSQINHRNVVKLLGCCLETEVPLLVYEFIPNENLYRHLHVPHGDFLLSWERRLRIATELMSGQKLVFSTSPIGTRSLAMHFITLMEDRRLFDILDARIKEHCQNEEVVVVASIAKRCLNLHGRNRPTMREVTSDLERIIKSSQAPHVQPNIQKTENIMADQANSSRDAFPTSMAAAELERFIITH</sequence>
<dbReference type="PANTHER" id="PTHR27005:SF335">
    <property type="entry name" value="PROTEIN KINASE DOMAIN-CONTAINING PROTEIN"/>
    <property type="match status" value="1"/>
</dbReference>
<dbReference type="GO" id="GO:0004674">
    <property type="term" value="F:protein serine/threonine kinase activity"/>
    <property type="evidence" value="ECO:0007669"/>
    <property type="project" value="TreeGrafter"/>
</dbReference>
<dbReference type="GO" id="GO:0007166">
    <property type="term" value="P:cell surface receptor signaling pathway"/>
    <property type="evidence" value="ECO:0007669"/>
    <property type="project" value="InterPro"/>
</dbReference>
<comment type="caution">
    <text evidence="4">The sequence shown here is derived from an EMBL/GenBank/DDBJ whole genome shotgun (WGS) entry which is preliminary data.</text>
</comment>
<organism evidence="4 5">
    <name type="scientific">Populus tomentosa</name>
    <name type="common">Chinese white poplar</name>
    <dbReference type="NCBI Taxonomy" id="118781"/>
    <lineage>
        <taxon>Eukaryota</taxon>
        <taxon>Viridiplantae</taxon>
        <taxon>Streptophyta</taxon>
        <taxon>Embryophyta</taxon>
        <taxon>Tracheophyta</taxon>
        <taxon>Spermatophyta</taxon>
        <taxon>Magnoliopsida</taxon>
        <taxon>eudicotyledons</taxon>
        <taxon>Gunneridae</taxon>
        <taxon>Pentapetalae</taxon>
        <taxon>rosids</taxon>
        <taxon>fabids</taxon>
        <taxon>Malpighiales</taxon>
        <taxon>Salicaceae</taxon>
        <taxon>Saliceae</taxon>
        <taxon>Populus</taxon>
    </lineage>
</organism>
<evidence type="ECO:0000256" key="2">
    <source>
        <dbReference type="ARBA" id="ARBA00022840"/>
    </source>
</evidence>
<feature type="domain" description="Protein kinase" evidence="3">
    <location>
        <begin position="1"/>
        <end position="215"/>
    </location>
</feature>
<dbReference type="InterPro" id="IPR001245">
    <property type="entry name" value="Ser-Thr/Tyr_kinase_cat_dom"/>
</dbReference>
<proteinExistence type="predicted"/>
<accession>A0A8X7XPR1</accession>
<protein>
    <recommendedName>
        <fullName evidence="3">Protein kinase domain-containing protein</fullName>
    </recommendedName>
</protein>
<name>A0A8X7XPR1_POPTO</name>
<dbReference type="GO" id="GO:0005524">
    <property type="term" value="F:ATP binding"/>
    <property type="evidence" value="ECO:0007669"/>
    <property type="project" value="UniProtKB-KW"/>
</dbReference>
<dbReference type="FunFam" id="3.30.200.20:FF:001332">
    <property type="entry name" value="Wall-associated receptor kinase-like 10"/>
    <property type="match status" value="1"/>
</dbReference>
<dbReference type="Pfam" id="PF07714">
    <property type="entry name" value="PK_Tyr_Ser-Thr"/>
    <property type="match status" value="1"/>
</dbReference>
<dbReference type="GO" id="GO:0005886">
    <property type="term" value="C:plasma membrane"/>
    <property type="evidence" value="ECO:0007669"/>
    <property type="project" value="TreeGrafter"/>
</dbReference>
<keyword evidence="5" id="KW-1185">Reference proteome</keyword>
<evidence type="ECO:0000256" key="1">
    <source>
        <dbReference type="ARBA" id="ARBA00022741"/>
    </source>
</evidence>
<dbReference type="InterPro" id="IPR000719">
    <property type="entry name" value="Prot_kinase_dom"/>
</dbReference>
<dbReference type="AlphaFoldDB" id="A0A8X7XPR1"/>
<keyword evidence="2" id="KW-0067">ATP-binding</keyword>
<dbReference type="OrthoDB" id="821728at2759"/>
<reference evidence="4" key="1">
    <citation type="journal article" date="2020" name="bioRxiv">
        <title>Hybrid origin of Populus tomentosa Carr. identified through genome sequencing and phylogenomic analysis.</title>
        <authorList>
            <person name="An X."/>
            <person name="Gao K."/>
            <person name="Chen Z."/>
            <person name="Li J."/>
            <person name="Yang X."/>
            <person name="Yang X."/>
            <person name="Zhou J."/>
            <person name="Guo T."/>
            <person name="Zhao T."/>
            <person name="Huang S."/>
            <person name="Miao D."/>
            <person name="Khan W.U."/>
            <person name="Rao P."/>
            <person name="Ye M."/>
            <person name="Lei B."/>
            <person name="Liao W."/>
            <person name="Wang J."/>
            <person name="Ji L."/>
            <person name="Li Y."/>
            <person name="Guo B."/>
            <person name="Mustafa N.S."/>
            <person name="Li S."/>
            <person name="Yun Q."/>
            <person name="Keller S.R."/>
            <person name="Mao J."/>
            <person name="Zhang R."/>
            <person name="Strauss S.H."/>
        </authorList>
    </citation>
    <scope>NUCLEOTIDE SEQUENCE</scope>
    <source>
        <strain evidence="4">GM15</strain>
        <tissue evidence="4">Leaf</tissue>
    </source>
</reference>
<gene>
    <name evidence="4" type="ORF">POTOM_059577</name>
</gene>
<evidence type="ECO:0000313" key="5">
    <source>
        <dbReference type="Proteomes" id="UP000886885"/>
    </source>
</evidence>